<dbReference type="GO" id="GO:0005576">
    <property type="term" value="C:extracellular region"/>
    <property type="evidence" value="ECO:0007669"/>
    <property type="project" value="TreeGrafter"/>
</dbReference>
<dbReference type="InterPro" id="IPR017853">
    <property type="entry name" value="GH"/>
</dbReference>
<dbReference type="AlphaFoldDB" id="A0AA40FA47"/>
<dbReference type="GO" id="GO:0042973">
    <property type="term" value="F:glucan endo-1,3-beta-D-glucosidase activity"/>
    <property type="evidence" value="ECO:0007669"/>
    <property type="project" value="TreeGrafter"/>
</dbReference>
<feature type="chain" id="PRO_5041414155" description="Probable beta-glucosidase btgE" evidence="14">
    <location>
        <begin position="20"/>
        <end position="529"/>
    </location>
</feature>
<evidence type="ECO:0000313" key="16">
    <source>
        <dbReference type="Proteomes" id="UP001172155"/>
    </source>
</evidence>
<proteinExistence type="inferred from homology"/>
<dbReference type="SUPFAM" id="SSF51445">
    <property type="entry name" value="(Trans)glycosidases"/>
    <property type="match status" value="1"/>
</dbReference>
<name>A0AA40FA47_9PEZI</name>
<evidence type="ECO:0000256" key="11">
    <source>
        <dbReference type="ARBA" id="ARBA00041516"/>
    </source>
</evidence>
<keyword evidence="16" id="KW-1185">Reference proteome</keyword>
<dbReference type="PANTHER" id="PTHR16631">
    <property type="entry name" value="GLUCAN 1,3-BETA-GLUCOSIDASE"/>
    <property type="match status" value="1"/>
</dbReference>
<evidence type="ECO:0000256" key="6">
    <source>
        <dbReference type="ARBA" id="ARBA00022801"/>
    </source>
</evidence>
<feature type="signal peptide" evidence="14">
    <location>
        <begin position="1"/>
        <end position="19"/>
    </location>
</feature>
<evidence type="ECO:0000256" key="12">
    <source>
        <dbReference type="ARBA" id="ARBA00042762"/>
    </source>
</evidence>
<evidence type="ECO:0000256" key="4">
    <source>
        <dbReference type="ARBA" id="ARBA00022525"/>
    </source>
</evidence>
<evidence type="ECO:0000256" key="13">
    <source>
        <dbReference type="SAM" id="MobiDB-lite"/>
    </source>
</evidence>
<protein>
    <recommendedName>
        <fullName evidence="9">Probable beta-glucosidase btgE</fullName>
    </recommendedName>
    <alternativeName>
        <fullName evidence="10">Beta-D-glucoside glucohydrolase btgE</fullName>
    </alternativeName>
    <alternativeName>
        <fullName evidence="12">Cellobiase btgE</fullName>
    </alternativeName>
    <alternativeName>
        <fullName evidence="11">Gentiobiase btgE</fullName>
    </alternativeName>
</protein>
<evidence type="ECO:0000256" key="1">
    <source>
        <dbReference type="ARBA" id="ARBA00004191"/>
    </source>
</evidence>
<evidence type="ECO:0000256" key="3">
    <source>
        <dbReference type="ARBA" id="ARBA00022512"/>
    </source>
</evidence>
<sequence>MKGVAVAAAAAVLASGVAAHDNHRRAHRVGLFDKRTRPDTAEICVPQCTTIYSTITGEPALYTPPPPAKPTATLWPTDGPVLPTPVPHVCPTPGTYSFPATTVIVTETTTVCAASTTQVPKGTHTLGGVTTVVDKATTVTCPYAAEKTNNGVVTNVVELTTYVCPSAGTYTIGPITKTVTDEVKTVVIPVVTTVCPGTYTAPAVVTVVETATVVFCPFEGTPVPKPDHPAPPAQPQQPPQQPPQVPSGPVTPNRPGPPGLGGSGGKWAMTYTPYAVGRCKTPAEIDAEVGEISRAGFKTLRIYSTDCDTLPNVGAAAKKHGLRLIAGIFIDSKGCQNSSPTVATQIGALKGWSHWDLVDLVVVANEALFNGYCSPGELTSLIRHTKTELASCGYSGPYTTTDTTNGWQGPGMEGLCAEIDVVGLNAHAYFNAGTRPANAGPFVKSQLNIVEAICGKTGYILETGWPSSGKCFGDACAGPTQQAEAIKSIKDTIGDKCVFFSLHDDKWKTETDCQCEQHWGMSQLFPSIF</sequence>
<gene>
    <name evidence="15" type="ORF">B0T18DRAFT_385941</name>
</gene>
<dbReference type="InterPro" id="IPR050732">
    <property type="entry name" value="Beta-glucan_modifiers"/>
</dbReference>
<comment type="similarity">
    <text evidence="2">Belongs to the glycosyl hydrolase 17 family.</text>
</comment>
<comment type="subcellular location">
    <subcellularLocation>
        <location evidence="1">Secreted</location>
        <location evidence="1">Cell wall</location>
    </subcellularLocation>
</comment>
<dbReference type="GO" id="GO:0009986">
    <property type="term" value="C:cell surface"/>
    <property type="evidence" value="ECO:0007669"/>
    <property type="project" value="TreeGrafter"/>
</dbReference>
<evidence type="ECO:0000256" key="7">
    <source>
        <dbReference type="ARBA" id="ARBA00023295"/>
    </source>
</evidence>
<evidence type="ECO:0000313" key="15">
    <source>
        <dbReference type="EMBL" id="KAK0753995.1"/>
    </source>
</evidence>
<accession>A0AA40FA47</accession>
<organism evidence="15 16">
    <name type="scientific">Schizothecium vesticola</name>
    <dbReference type="NCBI Taxonomy" id="314040"/>
    <lineage>
        <taxon>Eukaryota</taxon>
        <taxon>Fungi</taxon>
        <taxon>Dikarya</taxon>
        <taxon>Ascomycota</taxon>
        <taxon>Pezizomycotina</taxon>
        <taxon>Sordariomycetes</taxon>
        <taxon>Sordariomycetidae</taxon>
        <taxon>Sordariales</taxon>
        <taxon>Schizotheciaceae</taxon>
        <taxon>Schizothecium</taxon>
    </lineage>
</organism>
<dbReference type="Proteomes" id="UP001172155">
    <property type="component" value="Unassembled WGS sequence"/>
</dbReference>
<keyword evidence="4" id="KW-0964">Secreted</keyword>
<dbReference type="PANTHER" id="PTHR16631:SF24">
    <property type="entry name" value="FAMILY 17 GLUCOSIDASE SCW11-RELATED"/>
    <property type="match status" value="1"/>
</dbReference>
<comment type="function">
    <text evidence="8">Beta-glucosidases are one of a number of cellulolytic enzymes involved in the degradation of cellulosic biomass. Catalyzes the last step releasing glucose from the inhibitory cellobiose.</text>
</comment>
<comment type="caution">
    <text evidence="15">The sequence shown here is derived from an EMBL/GenBank/DDBJ whole genome shotgun (WGS) entry which is preliminary data.</text>
</comment>
<keyword evidence="7" id="KW-0326">Glycosidase</keyword>
<keyword evidence="6 15" id="KW-0378">Hydrolase</keyword>
<evidence type="ECO:0000256" key="10">
    <source>
        <dbReference type="ARBA" id="ARBA00041495"/>
    </source>
</evidence>
<evidence type="ECO:0000256" key="5">
    <source>
        <dbReference type="ARBA" id="ARBA00022729"/>
    </source>
</evidence>
<dbReference type="GO" id="GO:0009277">
    <property type="term" value="C:fungal-type cell wall"/>
    <property type="evidence" value="ECO:0007669"/>
    <property type="project" value="TreeGrafter"/>
</dbReference>
<keyword evidence="5 14" id="KW-0732">Signal</keyword>
<evidence type="ECO:0000256" key="8">
    <source>
        <dbReference type="ARBA" id="ARBA00024983"/>
    </source>
</evidence>
<keyword evidence="3" id="KW-0134">Cell wall</keyword>
<evidence type="ECO:0000256" key="2">
    <source>
        <dbReference type="ARBA" id="ARBA00008773"/>
    </source>
</evidence>
<evidence type="ECO:0000256" key="14">
    <source>
        <dbReference type="SAM" id="SignalP"/>
    </source>
</evidence>
<evidence type="ECO:0000256" key="9">
    <source>
        <dbReference type="ARBA" id="ARBA00039284"/>
    </source>
</evidence>
<dbReference type="EMBL" id="JAUKUD010000001">
    <property type="protein sequence ID" value="KAK0753995.1"/>
    <property type="molecule type" value="Genomic_DNA"/>
</dbReference>
<feature type="region of interest" description="Disordered" evidence="13">
    <location>
        <begin position="224"/>
        <end position="264"/>
    </location>
</feature>
<feature type="compositionally biased region" description="Pro residues" evidence="13">
    <location>
        <begin position="229"/>
        <end position="246"/>
    </location>
</feature>
<dbReference type="GO" id="GO:0071555">
    <property type="term" value="P:cell wall organization"/>
    <property type="evidence" value="ECO:0007669"/>
    <property type="project" value="TreeGrafter"/>
</dbReference>
<reference evidence="15" key="1">
    <citation type="submission" date="2023-06" db="EMBL/GenBank/DDBJ databases">
        <title>Genome-scale phylogeny and comparative genomics of the fungal order Sordariales.</title>
        <authorList>
            <consortium name="Lawrence Berkeley National Laboratory"/>
            <person name="Hensen N."/>
            <person name="Bonometti L."/>
            <person name="Westerberg I."/>
            <person name="Brannstrom I.O."/>
            <person name="Guillou S."/>
            <person name="Cros-Aarteil S."/>
            <person name="Calhoun S."/>
            <person name="Haridas S."/>
            <person name="Kuo A."/>
            <person name="Mondo S."/>
            <person name="Pangilinan J."/>
            <person name="Riley R."/>
            <person name="LaButti K."/>
            <person name="Andreopoulos B."/>
            <person name="Lipzen A."/>
            <person name="Chen C."/>
            <person name="Yanf M."/>
            <person name="Daum C."/>
            <person name="Ng V."/>
            <person name="Clum A."/>
            <person name="Steindorff A."/>
            <person name="Ohm R."/>
            <person name="Martin F."/>
            <person name="Silar P."/>
            <person name="Natvig D."/>
            <person name="Lalanne C."/>
            <person name="Gautier V."/>
            <person name="Ament-velasquez S.L."/>
            <person name="Kruys A."/>
            <person name="Hutchinson M.I."/>
            <person name="Powell A.J."/>
            <person name="Barry K."/>
            <person name="Miller A.N."/>
            <person name="Grigoriev I.V."/>
            <person name="Debuchy R."/>
            <person name="Gladieux P."/>
            <person name="Thoren M.H."/>
            <person name="Johannesson H."/>
        </authorList>
    </citation>
    <scope>NUCLEOTIDE SEQUENCE</scope>
    <source>
        <strain evidence="15">SMH3187-1</strain>
    </source>
</reference>